<sequence>MEKIETATALIDDPTLDEFLSEEFKNRKNYKYAMYFVLDSDFRENYLNNQERAESLFLTLNLMHPKYIFDLGQDSFEERLVVMSKKLKQEYNELPKPYDFDDVEKKVGLATDLRDHYPHDALTEEEFIDLCDSLNGIQKLINKNHQDE</sequence>
<protein>
    <submittedName>
        <fullName evidence="1">Uncharacterized protein</fullName>
    </submittedName>
</protein>
<dbReference type="Proteomes" id="UP000051036">
    <property type="component" value="Unassembled WGS sequence"/>
</dbReference>
<reference evidence="1 2" key="1">
    <citation type="journal article" date="2015" name="Genome Announc.">
        <title>Expanding the biotechnology potential of lactobacilli through comparative genomics of 213 strains and associated genera.</title>
        <authorList>
            <person name="Sun Z."/>
            <person name="Harris H.M."/>
            <person name="McCann A."/>
            <person name="Guo C."/>
            <person name="Argimon S."/>
            <person name="Zhang W."/>
            <person name="Yang X."/>
            <person name="Jeffery I.B."/>
            <person name="Cooney J.C."/>
            <person name="Kagawa T.F."/>
            <person name="Liu W."/>
            <person name="Song Y."/>
            <person name="Salvetti E."/>
            <person name="Wrobel A."/>
            <person name="Rasinkangas P."/>
            <person name="Parkhill J."/>
            <person name="Rea M.C."/>
            <person name="O'Sullivan O."/>
            <person name="Ritari J."/>
            <person name="Douillard F.P."/>
            <person name="Paul Ross R."/>
            <person name="Yang R."/>
            <person name="Briner A.E."/>
            <person name="Felis G.E."/>
            <person name="de Vos W.M."/>
            <person name="Barrangou R."/>
            <person name="Klaenhammer T.R."/>
            <person name="Caufield P.W."/>
            <person name="Cui Y."/>
            <person name="Zhang H."/>
            <person name="O'Toole P.W."/>
        </authorList>
    </citation>
    <scope>NUCLEOTIDE SEQUENCE [LARGE SCALE GENOMIC DNA]</scope>
    <source>
        <strain evidence="1 2">DSM 16043</strain>
    </source>
</reference>
<dbReference type="AlphaFoldDB" id="A0A0R1UIX6"/>
<gene>
    <name evidence="1" type="ORF">FC46_GL000863</name>
</gene>
<name>A0A0R1UIX6_9LACO</name>
<comment type="caution">
    <text evidence="1">The sequence shown here is derived from an EMBL/GenBank/DDBJ whole genome shotgun (WGS) entry which is preliminary data.</text>
</comment>
<evidence type="ECO:0000313" key="1">
    <source>
        <dbReference type="EMBL" id="KRL89307.1"/>
    </source>
</evidence>
<proteinExistence type="predicted"/>
<dbReference type="PATRIC" id="fig|1423763.3.peg.875"/>
<dbReference type="EMBL" id="AZFM01000025">
    <property type="protein sequence ID" value="KRL89307.1"/>
    <property type="molecule type" value="Genomic_DNA"/>
</dbReference>
<organism evidence="1 2">
    <name type="scientific">Lactobacillus kalixensis DSM 16043</name>
    <dbReference type="NCBI Taxonomy" id="1423763"/>
    <lineage>
        <taxon>Bacteria</taxon>
        <taxon>Bacillati</taxon>
        <taxon>Bacillota</taxon>
        <taxon>Bacilli</taxon>
        <taxon>Lactobacillales</taxon>
        <taxon>Lactobacillaceae</taxon>
        <taxon>Lactobacillus</taxon>
    </lineage>
</organism>
<dbReference type="RefSeq" id="WP_057799295.1">
    <property type="nucleotide sequence ID" value="NZ_AZFM01000025.1"/>
</dbReference>
<evidence type="ECO:0000313" key="2">
    <source>
        <dbReference type="Proteomes" id="UP000051036"/>
    </source>
</evidence>
<keyword evidence="2" id="KW-1185">Reference proteome</keyword>
<accession>A0A0R1UIX6</accession>
<dbReference type="STRING" id="1423763.FC46_GL000863"/>